<dbReference type="RefSeq" id="WP_099951939.1">
    <property type="nucleotide sequence ID" value="NZ_CP028843.1"/>
</dbReference>
<dbReference type="EMBL" id="CP028843">
    <property type="protein sequence ID" value="AWB20022.1"/>
    <property type="molecule type" value="Genomic_DNA"/>
</dbReference>
<accession>A0A2R4WES0</accession>
<dbReference type="InterPro" id="IPR009593">
    <property type="entry name" value="DUF1203"/>
</dbReference>
<proteinExistence type="predicted"/>
<dbReference type="OrthoDB" id="118609at2"/>
<dbReference type="KEGG" id="mee:DA075_02965"/>
<dbReference type="Pfam" id="PF06718">
    <property type="entry name" value="DUF1203"/>
    <property type="match status" value="1"/>
</dbReference>
<sequence>MTAFQCIPIATETAARFRATGTDDRGNPVRRIVATPGGGFPCRHCLRLAEPGETVLLGSYDLPKPLGIYWTPSPIFLHEAECPRAEVVDAIAPIVRANPLVSVRAYDGEHHCLYDLGHVCAGAEVDAPLARALGDPRTAFVNIHTARPGCLLARVERVLDGA</sequence>
<protein>
    <submittedName>
        <fullName evidence="1">DUF1203 domain-containing protein</fullName>
    </submittedName>
</protein>
<reference evidence="1 2" key="1">
    <citation type="submission" date="2018-04" db="EMBL/GenBank/DDBJ databases">
        <title>Methylobacterium sp. PR1016A genome.</title>
        <authorList>
            <person name="Park W."/>
        </authorList>
    </citation>
    <scope>NUCLEOTIDE SEQUENCE [LARGE SCALE GENOMIC DNA]</scope>
    <source>
        <strain evidence="1 2">PR1016A</strain>
    </source>
</reference>
<gene>
    <name evidence="1" type="ORF">DA075_02965</name>
</gene>
<dbReference type="Proteomes" id="UP000244755">
    <property type="component" value="Chromosome 1"/>
</dbReference>
<organism evidence="1 2">
    <name type="scientific">Methylobacterium currus</name>
    <dbReference type="NCBI Taxonomy" id="2051553"/>
    <lineage>
        <taxon>Bacteria</taxon>
        <taxon>Pseudomonadati</taxon>
        <taxon>Pseudomonadota</taxon>
        <taxon>Alphaproteobacteria</taxon>
        <taxon>Hyphomicrobiales</taxon>
        <taxon>Methylobacteriaceae</taxon>
        <taxon>Methylobacterium</taxon>
    </lineage>
</organism>
<evidence type="ECO:0000313" key="2">
    <source>
        <dbReference type="Proteomes" id="UP000244755"/>
    </source>
</evidence>
<dbReference type="AlphaFoldDB" id="A0A2R4WES0"/>
<evidence type="ECO:0000313" key="1">
    <source>
        <dbReference type="EMBL" id="AWB20022.1"/>
    </source>
</evidence>
<dbReference type="PIRSF" id="PIRSF034110">
    <property type="entry name" value="DUF1203"/>
    <property type="match status" value="1"/>
</dbReference>
<keyword evidence="2" id="KW-1185">Reference proteome</keyword>
<name>A0A2R4WES0_9HYPH</name>